<comment type="caution">
    <text evidence="2">The sequence shown here is derived from an EMBL/GenBank/DDBJ whole genome shotgun (WGS) entry which is preliminary data.</text>
</comment>
<dbReference type="InterPro" id="IPR045761">
    <property type="entry name" value="ODP_dom"/>
</dbReference>
<dbReference type="PANTHER" id="PTHR43717">
    <property type="entry name" value="ANAEROBIC NITRIC OXIDE REDUCTASE FLAVORUBREDOXIN"/>
    <property type="match status" value="1"/>
</dbReference>
<gene>
    <name evidence="2" type="ORF">ACFFGY_03005</name>
</gene>
<evidence type="ECO:0000313" key="3">
    <source>
        <dbReference type="Proteomes" id="UP001589865"/>
    </source>
</evidence>
<reference evidence="2 3" key="1">
    <citation type="submission" date="2024-09" db="EMBL/GenBank/DDBJ databases">
        <authorList>
            <person name="Sun Q."/>
            <person name="Mori K."/>
        </authorList>
    </citation>
    <scope>NUCLEOTIDE SEQUENCE [LARGE SCALE GENOMIC DNA]</scope>
    <source>
        <strain evidence="2 3">TBRC 5777</strain>
    </source>
</reference>
<dbReference type="PANTHER" id="PTHR43717:SF1">
    <property type="entry name" value="ANAEROBIC NITRIC OXIDE REDUCTASE FLAVORUBREDOXIN"/>
    <property type="match status" value="1"/>
</dbReference>
<name>A0ABV6JNB6_9PROT</name>
<protein>
    <recommendedName>
        <fullName evidence="1">ODP domain-containing protein</fullName>
    </recommendedName>
</protein>
<dbReference type="Gene3D" id="3.60.15.10">
    <property type="entry name" value="Ribonuclease Z/Hydroxyacylglutathione hydrolase-like"/>
    <property type="match status" value="1"/>
</dbReference>
<dbReference type="EMBL" id="JBHLUN010000002">
    <property type="protein sequence ID" value="MFC0407201.1"/>
    <property type="molecule type" value="Genomic_DNA"/>
</dbReference>
<organism evidence="2 3">
    <name type="scientific">Roseomonas elaeocarpi</name>
    <dbReference type="NCBI Taxonomy" id="907779"/>
    <lineage>
        <taxon>Bacteria</taxon>
        <taxon>Pseudomonadati</taxon>
        <taxon>Pseudomonadota</taxon>
        <taxon>Alphaproteobacteria</taxon>
        <taxon>Acetobacterales</taxon>
        <taxon>Roseomonadaceae</taxon>
        <taxon>Roseomonas</taxon>
    </lineage>
</organism>
<keyword evidence="3" id="KW-1185">Reference proteome</keyword>
<accession>A0ABV6JNB6</accession>
<sequence>MSALPREISPGLFWLGDCQVQRVRGKVYHGYNAAYLLIGGQASCLLETGAPKDFPLLKRQIDSVLDSSRPPLRHIFLSHQETPHAGGLSRLMDLFPEVTLHGDLSDYHLVVPEHAHRFHWMEAGHELDLGGRSLVTVDPVIRDLRSTLWAFDTRDHVLFPADGFAYSHFHTEGHCGLLAEEATNLDLQDGSAVFAERALFWTKFVDMKPYIDRFERLVADLDVRMIAPTHGLPVGDVARTMPLVMEGLRFGSREEMLPQGELAQSSLDQEALAAHRVV</sequence>
<dbReference type="Proteomes" id="UP001589865">
    <property type="component" value="Unassembled WGS sequence"/>
</dbReference>
<evidence type="ECO:0000313" key="2">
    <source>
        <dbReference type="EMBL" id="MFC0407201.1"/>
    </source>
</evidence>
<dbReference type="InterPro" id="IPR036866">
    <property type="entry name" value="RibonucZ/Hydroxyglut_hydro"/>
</dbReference>
<dbReference type="RefSeq" id="WP_377042893.1">
    <property type="nucleotide sequence ID" value="NZ_JBHLUN010000002.1"/>
</dbReference>
<proteinExistence type="predicted"/>
<feature type="domain" description="ODP" evidence="1">
    <location>
        <begin position="34"/>
        <end position="231"/>
    </location>
</feature>
<dbReference type="Pfam" id="PF19583">
    <property type="entry name" value="ODP"/>
    <property type="match status" value="1"/>
</dbReference>
<dbReference type="SUPFAM" id="SSF56281">
    <property type="entry name" value="Metallo-hydrolase/oxidoreductase"/>
    <property type="match status" value="1"/>
</dbReference>
<evidence type="ECO:0000259" key="1">
    <source>
        <dbReference type="Pfam" id="PF19583"/>
    </source>
</evidence>